<evidence type="ECO:0000256" key="4">
    <source>
        <dbReference type="ARBA" id="ARBA00022475"/>
    </source>
</evidence>
<keyword evidence="5" id="KW-0812">Transmembrane</keyword>
<keyword evidence="7" id="KW-1133">Transmembrane helix</keyword>
<dbReference type="AlphaFoldDB" id="A0A7H1MKA7"/>
<keyword evidence="6" id="KW-0653">Protein transport</keyword>
<dbReference type="InterPro" id="IPR003849">
    <property type="entry name" value="Preprotein_translocase_YajC"/>
</dbReference>
<dbReference type="PANTHER" id="PTHR33909">
    <property type="entry name" value="SEC TRANSLOCON ACCESSORY COMPLEX SUBUNIT YAJC"/>
    <property type="match status" value="1"/>
</dbReference>
<dbReference type="GO" id="GO:0015031">
    <property type="term" value="P:protein transport"/>
    <property type="evidence" value="ECO:0007669"/>
    <property type="project" value="UniProtKB-KW"/>
</dbReference>
<evidence type="ECO:0000256" key="8">
    <source>
        <dbReference type="ARBA" id="ARBA00023010"/>
    </source>
</evidence>
<dbReference type="PANTHER" id="PTHR33909:SF1">
    <property type="entry name" value="SEC TRANSLOCON ACCESSORY COMPLEX SUBUNIT YAJC"/>
    <property type="match status" value="1"/>
</dbReference>
<comment type="subcellular location">
    <subcellularLocation>
        <location evidence="1">Cell membrane</location>
        <topology evidence="1">Single-pass membrane protein</topology>
    </subcellularLocation>
</comment>
<dbReference type="EMBL" id="CP043431">
    <property type="protein sequence ID" value="QNT63893.1"/>
    <property type="molecule type" value="Genomic_DNA"/>
</dbReference>
<dbReference type="GO" id="GO:0005886">
    <property type="term" value="C:plasma membrane"/>
    <property type="evidence" value="ECO:0007669"/>
    <property type="project" value="UniProtKB-SubCell"/>
</dbReference>
<organism evidence="10 11">
    <name type="scientific">Weissella koreensis</name>
    <dbReference type="NCBI Taxonomy" id="165096"/>
    <lineage>
        <taxon>Bacteria</taxon>
        <taxon>Bacillati</taxon>
        <taxon>Bacillota</taxon>
        <taxon>Bacilli</taxon>
        <taxon>Lactobacillales</taxon>
        <taxon>Lactobacillaceae</taxon>
        <taxon>Weissella</taxon>
    </lineage>
</organism>
<evidence type="ECO:0000313" key="10">
    <source>
        <dbReference type="EMBL" id="QNT63893.1"/>
    </source>
</evidence>
<keyword evidence="8" id="KW-0811">Translocation</keyword>
<dbReference type="RefSeq" id="WP_006845542.1">
    <property type="nucleotide sequence ID" value="NZ_CP026847.1"/>
</dbReference>
<keyword evidence="4" id="KW-1003">Cell membrane</keyword>
<evidence type="ECO:0000256" key="3">
    <source>
        <dbReference type="ARBA" id="ARBA00022448"/>
    </source>
</evidence>
<keyword evidence="9" id="KW-0472">Membrane</keyword>
<gene>
    <name evidence="10" type="primary">yajC</name>
    <name evidence="10" type="ORF">FY536_00765</name>
</gene>
<dbReference type="Proteomes" id="UP000516446">
    <property type="component" value="Chromosome"/>
</dbReference>
<dbReference type="OMA" id="FLTFERM"/>
<name>A0A7H1MKA7_9LACO</name>
<keyword evidence="3" id="KW-0813">Transport</keyword>
<evidence type="ECO:0000256" key="2">
    <source>
        <dbReference type="ARBA" id="ARBA00006742"/>
    </source>
</evidence>
<evidence type="ECO:0000313" key="11">
    <source>
        <dbReference type="Proteomes" id="UP000516446"/>
    </source>
</evidence>
<evidence type="ECO:0000256" key="6">
    <source>
        <dbReference type="ARBA" id="ARBA00022927"/>
    </source>
</evidence>
<dbReference type="NCBIfam" id="TIGR00739">
    <property type="entry name" value="yajC"/>
    <property type="match status" value="1"/>
</dbReference>
<evidence type="ECO:0000256" key="7">
    <source>
        <dbReference type="ARBA" id="ARBA00022989"/>
    </source>
</evidence>
<evidence type="ECO:0000256" key="1">
    <source>
        <dbReference type="ARBA" id="ARBA00004162"/>
    </source>
</evidence>
<dbReference type="SMART" id="SM01323">
    <property type="entry name" value="YajC"/>
    <property type="match status" value="1"/>
</dbReference>
<keyword evidence="11" id="KW-1185">Reference proteome</keyword>
<comment type="similarity">
    <text evidence="2">Belongs to the YajC family.</text>
</comment>
<dbReference type="PRINTS" id="PR01853">
    <property type="entry name" value="YAJCTRNLCASE"/>
</dbReference>
<accession>A0A7H1MKA7</accession>
<dbReference type="Pfam" id="PF02699">
    <property type="entry name" value="YajC"/>
    <property type="match status" value="1"/>
</dbReference>
<evidence type="ECO:0000256" key="5">
    <source>
        <dbReference type="ARBA" id="ARBA00022692"/>
    </source>
</evidence>
<reference evidence="10 11" key="1">
    <citation type="submission" date="2019-08" db="EMBL/GenBank/DDBJ databases">
        <authorList>
            <person name="Chang H.C."/>
            <person name="Mun S.Y."/>
        </authorList>
    </citation>
    <scope>NUCLEOTIDE SEQUENCE [LARGE SCALE GENOMIC DNA]</scope>
    <source>
        <strain evidence="10 11">SK</strain>
    </source>
</reference>
<proteinExistence type="inferred from homology"/>
<sequence>MSQSLLIFVAFIALMYFMMIRPQQKTAKKRQSMLNEIKPGTEIVTIGGLHGKIDSLDKDTFSLDADGVFLTFERSAIRTVVENKDAAEVVETTDAPVVAENTKIVDETSSVKEDAVSTKED</sequence>
<evidence type="ECO:0000256" key="9">
    <source>
        <dbReference type="ARBA" id="ARBA00023136"/>
    </source>
</evidence>
<protein>
    <submittedName>
        <fullName evidence="10">Preprotein translocase subunit YajC</fullName>
    </submittedName>
</protein>